<dbReference type="Proteomes" id="UP000613011">
    <property type="component" value="Unassembled WGS sequence"/>
</dbReference>
<evidence type="ECO:0000313" key="3">
    <source>
        <dbReference type="Proteomes" id="UP000613011"/>
    </source>
</evidence>
<name>A0A936ZUB8_9BURK</name>
<feature type="transmembrane region" description="Helical" evidence="1">
    <location>
        <begin position="198"/>
        <end position="219"/>
    </location>
</feature>
<keyword evidence="1" id="KW-0812">Transmembrane</keyword>
<dbReference type="RefSeq" id="WP_201685847.1">
    <property type="nucleotide sequence ID" value="NZ_JAEQNA010000009.1"/>
</dbReference>
<evidence type="ECO:0000256" key="1">
    <source>
        <dbReference type="SAM" id="Phobius"/>
    </source>
</evidence>
<feature type="transmembrane region" description="Helical" evidence="1">
    <location>
        <begin position="59"/>
        <end position="80"/>
    </location>
</feature>
<feature type="transmembrane region" description="Helical" evidence="1">
    <location>
        <begin position="92"/>
        <end position="122"/>
    </location>
</feature>
<evidence type="ECO:0000313" key="2">
    <source>
        <dbReference type="EMBL" id="MBL0422711.1"/>
    </source>
</evidence>
<accession>A0A936ZUB8</accession>
<feature type="transmembrane region" description="Helical" evidence="1">
    <location>
        <begin position="29"/>
        <end position="47"/>
    </location>
</feature>
<keyword evidence="3" id="KW-1185">Reference proteome</keyword>
<protein>
    <submittedName>
        <fullName evidence="2">Uncharacterized protein</fullName>
    </submittedName>
</protein>
<keyword evidence="1" id="KW-0472">Membrane</keyword>
<proteinExistence type="predicted"/>
<sequence length="252" mass="26060">MLVVKLTLVPLFIAAITLAGRRWGMGVAGLLAGLPVVAGPIAVFLALEHGPAFGAQAATAAISAVFALMAFGIAYCWASVRWVWPAALACALASWFAAASLLAVLPPLPVLALAIAGASLALAPRLLPAPGPVPSSGARRNDLPYRMLAGALLTLAVTGLAAHVGQVWSGLLAVFPVLGATLSVFTHRAEGGRPVVHLYHAMVRGLYSFAAFFLALALLWPRTGFWTACAAAVAACLLAQWLVQRVSRSRLA</sequence>
<comment type="caution">
    <text evidence="2">The sequence shown here is derived from an EMBL/GenBank/DDBJ whole genome shotgun (WGS) entry which is preliminary data.</text>
</comment>
<keyword evidence="1" id="KW-1133">Transmembrane helix</keyword>
<dbReference type="EMBL" id="JAEQNA010000009">
    <property type="protein sequence ID" value="MBL0422711.1"/>
    <property type="molecule type" value="Genomic_DNA"/>
</dbReference>
<feature type="transmembrane region" description="Helical" evidence="1">
    <location>
        <begin position="225"/>
        <end position="243"/>
    </location>
</feature>
<gene>
    <name evidence="2" type="ORF">JI739_20420</name>
</gene>
<feature type="transmembrane region" description="Helical" evidence="1">
    <location>
        <begin position="167"/>
        <end position="186"/>
    </location>
</feature>
<reference evidence="2" key="1">
    <citation type="submission" date="2021-01" db="EMBL/GenBank/DDBJ databases">
        <title>Ramlibacter sp. strain AW1 16S ribosomal RNA gene Genome sequencing and assembly.</title>
        <authorList>
            <person name="Kang M."/>
        </authorList>
    </citation>
    <scope>NUCLEOTIDE SEQUENCE</scope>
    <source>
        <strain evidence="2">AW1</strain>
    </source>
</reference>
<organism evidence="2 3">
    <name type="scientific">Ramlibacter aurantiacus</name>
    <dbReference type="NCBI Taxonomy" id="2801330"/>
    <lineage>
        <taxon>Bacteria</taxon>
        <taxon>Pseudomonadati</taxon>
        <taxon>Pseudomonadota</taxon>
        <taxon>Betaproteobacteria</taxon>
        <taxon>Burkholderiales</taxon>
        <taxon>Comamonadaceae</taxon>
        <taxon>Ramlibacter</taxon>
    </lineage>
</organism>
<dbReference type="AlphaFoldDB" id="A0A936ZUB8"/>